<feature type="domain" description="A-factor biosynthesis hotdog" evidence="2">
    <location>
        <begin position="186"/>
        <end position="286"/>
    </location>
</feature>
<dbReference type="EMBL" id="BAAAHG010000062">
    <property type="protein sequence ID" value="GAA0928775.1"/>
    <property type="molecule type" value="Genomic_DNA"/>
</dbReference>
<evidence type="ECO:0000259" key="2">
    <source>
        <dbReference type="Pfam" id="PF03756"/>
    </source>
</evidence>
<keyword evidence="4" id="KW-1185">Reference proteome</keyword>
<dbReference type="InterPro" id="IPR005509">
    <property type="entry name" value="AfsA_hotdog_dom"/>
</dbReference>
<organism evidence="3 4">
    <name type="scientific">Streptomyces thermoalcalitolerans</name>
    <dbReference type="NCBI Taxonomy" id="65605"/>
    <lineage>
        <taxon>Bacteria</taxon>
        <taxon>Bacillati</taxon>
        <taxon>Actinomycetota</taxon>
        <taxon>Actinomycetes</taxon>
        <taxon>Kitasatosporales</taxon>
        <taxon>Streptomycetaceae</taxon>
        <taxon>Streptomyces</taxon>
    </lineage>
</organism>
<accession>A0ABP4A1B7</accession>
<gene>
    <name evidence="3" type="ORF">GCM10009549_51400</name>
</gene>
<sequence>MQFTRTLPKELVHRAAIAEVFLTDAKRTGEDEVLLAAQLPRLHAFHDDTLAPRTHHDPFLVLEACRQAIFVVAHRYLDVPLGHKFLLRAVESDVPDLTALTTGTTPTEAVIAARIEERLHSRSGMTGLRLAFTVTVRGRPALSARIDYSWMRPQDWDRLRAGQRSALGLSRPPVAPLGGPCAAAAAVGRRDPANVVISPPRPTGDGGSEARLVVRTTHPTLYDHWVDHVPGMLELEACRQLALTAAVASGTLRAPTALPVGLSARFHRFAEMDLPLVCRTAPVLPGAGVECTLHQLGTPVAEARIGFADRDGDTAGLAGAGGTAPGRMPRTGRTVLT</sequence>
<name>A0ABP4A1B7_9ACTN</name>
<comment type="caution">
    <text evidence="3">The sequence shown here is derived from an EMBL/GenBank/DDBJ whole genome shotgun (WGS) entry which is preliminary data.</text>
</comment>
<proteinExistence type="predicted"/>
<dbReference type="InterPro" id="IPR047757">
    <property type="entry name" value="AfsA-like"/>
</dbReference>
<feature type="region of interest" description="Disordered" evidence="1">
    <location>
        <begin position="316"/>
        <end position="337"/>
    </location>
</feature>
<dbReference type="Proteomes" id="UP001501005">
    <property type="component" value="Unassembled WGS sequence"/>
</dbReference>
<dbReference type="NCBIfam" id="NF041195">
    <property type="entry name" value="ScbA_BarX_GamBu"/>
    <property type="match status" value="1"/>
</dbReference>
<dbReference type="RefSeq" id="WP_344053890.1">
    <property type="nucleotide sequence ID" value="NZ_BAAAHG010000062.1"/>
</dbReference>
<evidence type="ECO:0000313" key="4">
    <source>
        <dbReference type="Proteomes" id="UP001501005"/>
    </source>
</evidence>
<evidence type="ECO:0000313" key="3">
    <source>
        <dbReference type="EMBL" id="GAA0928775.1"/>
    </source>
</evidence>
<reference evidence="4" key="1">
    <citation type="journal article" date="2019" name="Int. J. Syst. Evol. Microbiol.">
        <title>The Global Catalogue of Microorganisms (GCM) 10K type strain sequencing project: providing services to taxonomists for standard genome sequencing and annotation.</title>
        <authorList>
            <consortium name="The Broad Institute Genomics Platform"/>
            <consortium name="The Broad Institute Genome Sequencing Center for Infectious Disease"/>
            <person name="Wu L."/>
            <person name="Ma J."/>
        </authorList>
    </citation>
    <scope>NUCLEOTIDE SEQUENCE [LARGE SCALE GENOMIC DNA]</scope>
    <source>
        <strain evidence="4">JCM 10673</strain>
    </source>
</reference>
<dbReference type="Pfam" id="PF03756">
    <property type="entry name" value="AfsA"/>
    <property type="match status" value="2"/>
</dbReference>
<feature type="domain" description="A-factor biosynthesis hotdog" evidence="2">
    <location>
        <begin position="11"/>
        <end position="145"/>
    </location>
</feature>
<protein>
    <submittedName>
        <fullName evidence="3">ScbA/BarX family gamma-butyrolactone biosynthesis protein</fullName>
    </submittedName>
</protein>
<evidence type="ECO:0000256" key="1">
    <source>
        <dbReference type="SAM" id="MobiDB-lite"/>
    </source>
</evidence>